<evidence type="ECO:0000256" key="10">
    <source>
        <dbReference type="SAM" id="SignalP"/>
    </source>
</evidence>
<evidence type="ECO:0000256" key="8">
    <source>
        <dbReference type="ARBA" id="ARBA00077177"/>
    </source>
</evidence>
<keyword evidence="13" id="KW-1185">Reference proteome</keyword>
<feature type="signal peptide" evidence="10">
    <location>
        <begin position="1"/>
        <end position="18"/>
    </location>
</feature>
<evidence type="ECO:0000256" key="3">
    <source>
        <dbReference type="ARBA" id="ARBA00022801"/>
    </source>
</evidence>
<proteinExistence type="inferred from homology"/>
<dbReference type="AlphaFoldDB" id="A0A1A9WSE0"/>
<evidence type="ECO:0000313" key="13">
    <source>
        <dbReference type="Proteomes" id="UP000091820"/>
    </source>
</evidence>
<keyword evidence="5" id="KW-1015">Disulfide bond</keyword>
<dbReference type="VEuPathDB" id="VectorBase:GBRI030346"/>
<evidence type="ECO:0000256" key="5">
    <source>
        <dbReference type="ARBA" id="ARBA00023157"/>
    </source>
</evidence>
<dbReference type="STRING" id="37001.A0A1A9WSE0"/>
<evidence type="ECO:0000256" key="4">
    <source>
        <dbReference type="ARBA" id="ARBA00022825"/>
    </source>
</evidence>
<evidence type="ECO:0000259" key="11">
    <source>
        <dbReference type="PROSITE" id="PS50240"/>
    </source>
</evidence>
<feature type="region of interest" description="Disordered" evidence="9">
    <location>
        <begin position="261"/>
        <end position="281"/>
    </location>
</feature>
<dbReference type="SMART" id="SM00020">
    <property type="entry name" value="Tryp_SPc"/>
    <property type="match status" value="1"/>
</dbReference>
<name>A0A1A9WSE0_9MUSC</name>
<dbReference type="PROSITE" id="PS50240">
    <property type="entry name" value="TRYPSIN_DOM"/>
    <property type="match status" value="1"/>
</dbReference>
<keyword evidence="2" id="KW-0645">Protease</keyword>
<dbReference type="PROSITE" id="PS00134">
    <property type="entry name" value="TRYPSIN_HIS"/>
    <property type="match status" value="1"/>
</dbReference>
<accession>A0A1A9WSE0</accession>
<dbReference type="PANTHER" id="PTHR24276">
    <property type="entry name" value="POLYSERASE-RELATED"/>
    <property type="match status" value="1"/>
</dbReference>
<dbReference type="FunFam" id="2.40.10.10:FF:000068">
    <property type="entry name" value="transmembrane protease serine 2"/>
    <property type="match status" value="1"/>
</dbReference>
<dbReference type="GO" id="GO:0004252">
    <property type="term" value="F:serine-type endopeptidase activity"/>
    <property type="evidence" value="ECO:0007669"/>
    <property type="project" value="InterPro"/>
</dbReference>
<sequence length="281" mass="30690">MKFFIATVLALLQLGVEGKDFQPLLEPRIVRGRNATLGQFPYMVSLRYRNSHICGGSIISANYILTAAHCVTTEIDGEIFDTAPRQLSIRAGSLRRNAEGIIVQVAEYTKYPGYHGLLGDIAVVRLVQPLNFTDHIRSINLTESNPPDFVRVLTAGWGRLFEDGPRPRFLQFTSMSVLSHGVCSILNPAMNESLLCLLPNRPALNGVCNGDSGGPAVYDGQLIGVANYIRGNCGARHPDVFASVAHYANWIRENSDLGNTDVEDSNSLNIDSESSDAENIV</sequence>
<dbReference type="Pfam" id="PF00089">
    <property type="entry name" value="Trypsin"/>
    <property type="match status" value="1"/>
</dbReference>
<dbReference type="CDD" id="cd00190">
    <property type="entry name" value="Tryp_SPc"/>
    <property type="match status" value="1"/>
</dbReference>
<dbReference type="InterPro" id="IPR001254">
    <property type="entry name" value="Trypsin_dom"/>
</dbReference>
<dbReference type="InterPro" id="IPR043504">
    <property type="entry name" value="Peptidase_S1_PA_chymotrypsin"/>
</dbReference>
<evidence type="ECO:0000256" key="2">
    <source>
        <dbReference type="ARBA" id="ARBA00022670"/>
    </source>
</evidence>
<dbReference type="InterPro" id="IPR009003">
    <property type="entry name" value="Peptidase_S1_PA"/>
</dbReference>
<dbReference type="PANTHER" id="PTHR24276:SF91">
    <property type="entry name" value="AT26814P-RELATED"/>
    <property type="match status" value="1"/>
</dbReference>
<dbReference type="Proteomes" id="UP000091820">
    <property type="component" value="Unassembled WGS sequence"/>
</dbReference>
<dbReference type="Gene3D" id="2.40.10.10">
    <property type="entry name" value="Trypsin-like serine proteases"/>
    <property type="match status" value="1"/>
</dbReference>
<protein>
    <recommendedName>
        <fullName evidence="7">Lectizyme</fullName>
    </recommendedName>
    <alternativeName>
        <fullName evidence="8">Proteolytic lectin</fullName>
    </alternativeName>
</protein>
<dbReference type="InterPro" id="IPR050430">
    <property type="entry name" value="Peptidase_S1"/>
</dbReference>
<evidence type="ECO:0000313" key="12">
    <source>
        <dbReference type="EnsemblMetazoa" id="GBRI030346-PA"/>
    </source>
</evidence>
<dbReference type="InterPro" id="IPR001314">
    <property type="entry name" value="Peptidase_S1A"/>
</dbReference>
<dbReference type="GO" id="GO:0006508">
    <property type="term" value="P:proteolysis"/>
    <property type="evidence" value="ECO:0007669"/>
    <property type="project" value="UniProtKB-KW"/>
</dbReference>
<evidence type="ECO:0000256" key="1">
    <source>
        <dbReference type="ARBA" id="ARBA00007664"/>
    </source>
</evidence>
<evidence type="ECO:0000256" key="9">
    <source>
        <dbReference type="SAM" id="MobiDB-lite"/>
    </source>
</evidence>
<keyword evidence="4" id="KW-0720">Serine protease</keyword>
<evidence type="ECO:0000256" key="7">
    <source>
        <dbReference type="ARBA" id="ARBA00067663"/>
    </source>
</evidence>
<comment type="function">
    <text evidence="6">Protein with lectin and protease activity involved in the establishment of trypanosome infections in tsetse flies. Binds D-glucosamine and agglutinates bloodstream-form trypanosomes and rabbit red blood cells. Capable of inducing transformation of bloodstream-form trypanosomes into procyclic (midgut) forms in vitro.</text>
</comment>
<reference evidence="12" key="2">
    <citation type="submission" date="2020-05" db="UniProtKB">
        <authorList>
            <consortium name="EnsemblMetazoa"/>
        </authorList>
    </citation>
    <scope>IDENTIFICATION</scope>
    <source>
        <strain evidence="12">IAEA</strain>
    </source>
</reference>
<feature type="chain" id="PRO_5008400645" description="Lectizyme" evidence="10">
    <location>
        <begin position="19"/>
        <end position="281"/>
    </location>
</feature>
<reference evidence="13" key="1">
    <citation type="submission" date="2014-03" db="EMBL/GenBank/DDBJ databases">
        <authorList>
            <person name="Aksoy S."/>
            <person name="Warren W."/>
            <person name="Wilson R.K."/>
        </authorList>
    </citation>
    <scope>NUCLEOTIDE SEQUENCE [LARGE SCALE GENOMIC DNA]</scope>
    <source>
        <strain evidence="13">IAEA</strain>
    </source>
</reference>
<dbReference type="InterPro" id="IPR018114">
    <property type="entry name" value="TRYPSIN_HIS"/>
</dbReference>
<dbReference type="PRINTS" id="PR00722">
    <property type="entry name" value="CHYMOTRYPSIN"/>
</dbReference>
<organism evidence="12 13">
    <name type="scientific">Glossina brevipalpis</name>
    <dbReference type="NCBI Taxonomy" id="37001"/>
    <lineage>
        <taxon>Eukaryota</taxon>
        <taxon>Metazoa</taxon>
        <taxon>Ecdysozoa</taxon>
        <taxon>Arthropoda</taxon>
        <taxon>Hexapoda</taxon>
        <taxon>Insecta</taxon>
        <taxon>Pterygota</taxon>
        <taxon>Neoptera</taxon>
        <taxon>Endopterygota</taxon>
        <taxon>Diptera</taxon>
        <taxon>Brachycera</taxon>
        <taxon>Muscomorpha</taxon>
        <taxon>Hippoboscoidea</taxon>
        <taxon>Glossinidae</taxon>
        <taxon>Glossina</taxon>
    </lineage>
</organism>
<keyword evidence="3" id="KW-0378">Hydrolase</keyword>
<evidence type="ECO:0000256" key="6">
    <source>
        <dbReference type="ARBA" id="ARBA00057221"/>
    </source>
</evidence>
<feature type="domain" description="Peptidase S1" evidence="11">
    <location>
        <begin position="29"/>
        <end position="256"/>
    </location>
</feature>
<dbReference type="EnsemblMetazoa" id="GBRI030346-RA">
    <property type="protein sequence ID" value="GBRI030346-PA"/>
    <property type="gene ID" value="GBRI030346"/>
</dbReference>
<comment type="similarity">
    <text evidence="1">Belongs to the peptidase S1 family.</text>
</comment>
<keyword evidence="10" id="KW-0732">Signal</keyword>
<dbReference type="SUPFAM" id="SSF50494">
    <property type="entry name" value="Trypsin-like serine proteases"/>
    <property type="match status" value="1"/>
</dbReference>